<keyword evidence="9 13" id="KW-0413">Isomerase</keyword>
<comment type="similarity">
    <text evidence="13">In the C-terminal section; belongs to the 3-hydroxyacyl-CoA dehydrogenase family.</text>
</comment>
<dbReference type="FunFam" id="1.10.1040.50:FF:000001">
    <property type="entry name" value="Fatty acid oxidation complex subunit alpha"/>
    <property type="match status" value="1"/>
</dbReference>
<dbReference type="Pfam" id="PF00725">
    <property type="entry name" value="3HCDH"/>
    <property type="match status" value="1"/>
</dbReference>
<feature type="binding site" evidence="13">
    <location>
        <position position="324"/>
    </location>
    <ligand>
        <name>NAD(+)</name>
        <dbReference type="ChEBI" id="CHEBI:57540"/>
    </ligand>
</feature>
<feature type="binding site" evidence="13">
    <location>
        <position position="296"/>
    </location>
    <ligand>
        <name>substrate</name>
    </ligand>
</feature>
<evidence type="ECO:0000256" key="5">
    <source>
        <dbReference type="ARBA" id="ARBA00022963"/>
    </source>
</evidence>
<evidence type="ECO:0000256" key="2">
    <source>
        <dbReference type="ARBA" id="ARBA00007005"/>
    </source>
</evidence>
<feature type="binding site" evidence="13">
    <location>
        <begin position="400"/>
        <end position="402"/>
    </location>
    <ligand>
        <name>NAD(+)</name>
        <dbReference type="ChEBI" id="CHEBI:57540"/>
    </ligand>
</feature>
<feature type="binding site" evidence="13">
    <location>
        <position position="453"/>
    </location>
    <ligand>
        <name>NAD(+)</name>
        <dbReference type="ChEBI" id="CHEBI:57540"/>
    </ligand>
</feature>
<dbReference type="InterPro" id="IPR018376">
    <property type="entry name" value="Enoyl-CoA_hyd/isom_CS"/>
</dbReference>
<evidence type="ECO:0000256" key="12">
    <source>
        <dbReference type="ARBA" id="ARBA00049556"/>
    </source>
</evidence>
<dbReference type="GO" id="GO:0004165">
    <property type="term" value="F:delta(3)-delta(2)-enoyl-CoA isomerase activity"/>
    <property type="evidence" value="ECO:0007669"/>
    <property type="project" value="UniProtKB-UniRule"/>
</dbReference>
<dbReference type="PROSITE" id="PS00166">
    <property type="entry name" value="ENOYL_COA_HYDRATASE"/>
    <property type="match status" value="1"/>
</dbReference>
<dbReference type="InterPro" id="IPR008927">
    <property type="entry name" value="6-PGluconate_DH-like_C_sf"/>
</dbReference>
<dbReference type="RefSeq" id="WP_130599814.1">
    <property type="nucleotide sequence ID" value="NZ_CP036200.1"/>
</dbReference>
<dbReference type="EC" id="1.1.1.35" evidence="13"/>
<evidence type="ECO:0000259" key="14">
    <source>
        <dbReference type="Pfam" id="PF00725"/>
    </source>
</evidence>
<dbReference type="Gene3D" id="3.90.226.10">
    <property type="entry name" value="2-enoyl-CoA Hydratase, Chain A, domain 1"/>
    <property type="match status" value="1"/>
</dbReference>
<dbReference type="InterPro" id="IPR029045">
    <property type="entry name" value="ClpP/crotonase-like_dom_sf"/>
</dbReference>
<keyword evidence="11 13" id="KW-0511">Multifunctional enzyme</keyword>
<evidence type="ECO:0000256" key="11">
    <source>
        <dbReference type="ARBA" id="ARBA00023268"/>
    </source>
</evidence>
<dbReference type="InterPro" id="IPR036291">
    <property type="entry name" value="NAD(P)-bd_dom_sf"/>
</dbReference>
<dbReference type="Gene3D" id="1.10.1040.50">
    <property type="match status" value="1"/>
</dbReference>
<evidence type="ECO:0000256" key="3">
    <source>
        <dbReference type="ARBA" id="ARBA00008750"/>
    </source>
</evidence>
<comment type="similarity">
    <text evidence="3 13">In the N-terminal section; belongs to the enoyl-CoA hydratase/isomerase family.</text>
</comment>
<dbReference type="GO" id="GO:0018812">
    <property type="term" value="F:3-hydroxyacyl-CoA dehydratase activity"/>
    <property type="evidence" value="ECO:0007669"/>
    <property type="project" value="RHEA"/>
</dbReference>
<dbReference type="EC" id="4.2.1.17" evidence="13"/>
<dbReference type="PANTHER" id="PTHR43612">
    <property type="entry name" value="TRIFUNCTIONAL ENZYME SUBUNIT ALPHA"/>
    <property type="match status" value="1"/>
</dbReference>
<comment type="function">
    <text evidence="13">Involved in the aerobic and anaerobic degradation of long-chain fatty acids via beta-oxidation cycle. Catalyzes the formation of 3-oxoacyl-CoA from enoyl-CoA via L-3-hydroxyacyl-CoA. It can also use D-3-hydroxyacyl-CoA and cis-3-enoyl-CoA as substrate.</text>
</comment>
<dbReference type="Pfam" id="PF02737">
    <property type="entry name" value="3HCDH_N"/>
    <property type="match status" value="1"/>
</dbReference>
<dbReference type="NCBIfam" id="TIGR02437">
    <property type="entry name" value="FadB"/>
    <property type="match status" value="1"/>
</dbReference>
<comment type="subunit">
    <text evidence="13">Heterotetramer of two alpha chains (FadB) and two beta chains (FadA).</text>
</comment>
<dbReference type="InterPro" id="IPR006180">
    <property type="entry name" value="3-OHacyl-CoA_DH_CS"/>
</dbReference>
<feature type="site" description="Important for catalytic activity" evidence="13">
    <location>
        <position position="139"/>
    </location>
</feature>
<name>A0A411PHQ8_9GAMM</name>
<dbReference type="PROSITE" id="PS00067">
    <property type="entry name" value="3HCDH"/>
    <property type="match status" value="1"/>
</dbReference>
<feature type="binding site" evidence="13">
    <location>
        <position position="429"/>
    </location>
    <ligand>
        <name>NAD(+)</name>
        <dbReference type="ChEBI" id="CHEBI:57540"/>
    </ligand>
</feature>
<evidence type="ECO:0000256" key="7">
    <source>
        <dbReference type="ARBA" id="ARBA00023027"/>
    </source>
</evidence>
<dbReference type="CDD" id="cd06558">
    <property type="entry name" value="crotonase-like"/>
    <property type="match status" value="1"/>
</dbReference>
<dbReference type="KEGG" id="smai:EXU30_10425"/>
<dbReference type="Gene3D" id="3.40.50.720">
    <property type="entry name" value="NAD(P)-binding Rossmann-like Domain"/>
    <property type="match status" value="1"/>
</dbReference>
<comment type="catalytic activity">
    <reaction evidence="13">
        <text>a (3S)-3-hydroxyacyl-CoA = a (2E)-enoyl-CoA + H2O</text>
        <dbReference type="Rhea" id="RHEA:16105"/>
        <dbReference type="ChEBI" id="CHEBI:15377"/>
        <dbReference type="ChEBI" id="CHEBI:57318"/>
        <dbReference type="ChEBI" id="CHEBI:58856"/>
        <dbReference type="EC" id="4.2.1.17"/>
    </reaction>
</comment>
<evidence type="ECO:0000256" key="1">
    <source>
        <dbReference type="ARBA" id="ARBA00005005"/>
    </source>
</evidence>
<gene>
    <name evidence="13 16" type="primary">fadB</name>
    <name evidence="16" type="ORF">EXU30_10425</name>
</gene>
<comment type="catalytic activity">
    <reaction evidence="12 13">
        <text>a (3S)-3-hydroxyacyl-CoA + NAD(+) = a 3-oxoacyl-CoA + NADH + H(+)</text>
        <dbReference type="Rhea" id="RHEA:22432"/>
        <dbReference type="ChEBI" id="CHEBI:15378"/>
        <dbReference type="ChEBI" id="CHEBI:57318"/>
        <dbReference type="ChEBI" id="CHEBI:57540"/>
        <dbReference type="ChEBI" id="CHEBI:57945"/>
        <dbReference type="ChEBI" id="CHEBI:90726"/>
        <dbReference type="EC" id="1.1.1.35"/>
    </reaction>
</comment>
<evidence type="ECO:0000313" key="16">
    <source>
        <dbReference type="EMBL" id="QBF83065.1"/>
    </source>
</evidence>
<accession>A0A411PHQ8</accession>
<dbReference type="HAMAP" id="MF_01621">
    <property type="entry name" value="FadB"/>
    <property type="match status" value="1"/>
</dbReference>
<evidence type="ECO:0000256" key="10">
    <source>
        <dbReference type="ARBA" id="ARBA00023239"/>
    </source>
</evidence>
<evidence type="ECO:0000259" key="15">
    <source>
        <dbReference type="Pfam" id="PF02737"/>
    </source>
</evidence>
<dbReference type="GO" id="GO:0036125">
    <property type="term" value="C:fatty acid beta-oxidation multienzyme complex"/>
    <property type="evidence" value="ECO:0007669"/>
    <property type="project" value="InterPro"/>
</dbReference>
<dbReference type="EC" id="5.1.2.3" evidence="13"/>
<dbReference type="SUPFAM" id="SSF52096">
    <property type="entry name" value="ClpP/crotonase"/>
    <property type="match status" value="1"/>
</dbReference>
<feature type="binding site" evidence="13">
    <location>
        <position position="500"/>
    </location>
    <ligand>
        <name>substrate</name>
    </ligand>
</feature>
<dbReference type="SUPFAM" id="SSF51735">
    <property type="entry name" value="NAD(P)-binding Rossmann-fold domains"/>
    <property type="match status" value="1"/>
</dbReference>
<dbReference type="InterPro" id="IPR001753">
    <property type="entry name" value="Enoyl-CoA_hydra/iso"/>
</dbReference>
<feature type="binding site" evidence="13">
    <location>
        <position position="660"/>
    </location>
    <ligand>
        <name>substrate</name>
    </ligand>
</feature>
<dbReference type="NCBIfam" id="NF008727">
    <property type="entry name" value="PRK11730.1"/>
    <property type="match status" value="1"/>
</dbReference>
<feature type="site" description="Important for catalytic activity" evidence="13">
    <location>
        <position position="119"/>
    </location>
</feature>
<comment type="pathway">
    <text evidence="1 13">Lipid metabolism; fatty acid beta-oxidation.</text>
</comment>
<comment type="catalytic activity">
    <reaction evidence="13">
        <text>a (3Z)-enoyl-CoA = a 4-saturated (2E)-enoyl-CoA</text>
        <dbReference type="Rhea" id="RHEA:45900"/>
        <dbReference type="ChEBI" id="CHEBI:85097"/>
        <dbReference type="ChEBI" id="CHEBI:85489"/>
        <dbReference type="EC" id="5.3.3.8"/>
    </reaction>
</comment>
<comment type="similarity">
    <text evidence="2">In the central section; belongs to the 3-hydroxyacyl-CoA dehydrogenase family.</text>
</comment>
<keyword evidence="6 13" id="KW-0560">Oxidoreductase</keyword>
<comment type="catalytic activity">
    <reaction evidence="13">
        <text>a (3E)-enoyl-CoA = a 4-saturated (2E)-enoyl-CoA</text>
        <dbReference type="Rhea" id="RHEA:45228"/>
        <dbReference type="ChEBI" id="CHEBI:58521"/>
        <dbReference type="ChEBI" id="CHEBI:85097"/>
        <dbReference type="EC" id="5.3.3.8"/>
    </reaction>
</comment>
<proteinExistence type="inferred from homology"/>
<keyword evidence="4 13" id="KW-0276">Fatty acid metabolism</keyword>
<reference evidence="16 17" key="1">
    <citation type="submission" date="2019-02" db="EMBL/GenBank/DDBJ databases">
        <title>Shewanella sp. D4-2 isolated from Dokdo Island.</title>
        <authorList>
            <person name="Baek K."/>
        </authorList>
    </citation>
    <scope>NUCLEOTIDE SEQUENCE [LARGE SCALE GENOMIC DNA]</scope>
    <source>
        <strain evidence="16 17">D4-2</strain>
    </source>
</reference>
<dbReference type="GO" id="GO:0006635">
    <property type="term" value="P:fatty acid beta-oxidation"/>
    <property type="evidence" value="ECO:0007669"/>
    <property type="project" value="UniProtKB-UniRule"/>
</dbReference>
<dbReference type="SUPFAM" id="SSF48179">
    <property type="entry name" value="6-phosphogluconate dehydrogenase C-terminal domain-like"/>
    <property type="match status" value="2"/>
</dbReference>
<dbReference type="AlphaFoldDB" id="A0A411PHQ8"/>
<dbReference type="EMBL" id="CP036200">
    <property type="protein sequence ID" value="QBF83065.1"/>
    <property type="molecule type" value="Genomic_DNA"/>
</dbReference>
<feature type="binding site" evidence="13">
    <location>
        <position position="407"/>
    </location>
    <ligand>
        <name>NAD(+)</name>
        <dbReference type="ChEBI" id="CHEBI:57540"/>
    </ligand>
</feature>
<evidence type="ECO:0000256" key="6">
    <source>
        <dbReference type="ARBA" id="ARBA00023002"/>
    </source>
</evidence>
<dbReference type="Pfam" id="PF00378">
    <property type="entry name" value="ECH_1"/>
    <property type="match status" value="1"/>
</dbReference>
<dbReference type="GO" id="GO:0070403">
    <property type="term" value="F:NAD+ binding"/>
    <property type="evidence" value="ECO:0007669"/>
    <property type="project" value="InterPro"/>
</dbReference>
<feature type="region of interest" description="3-hydroxyacyl-CoA dehydrogenase" evidence="13">
    <location>
        <begin position="311"/>
        <end position="716"/>
    </location>
</feature>
<evidence type="ECO:0000256" key="4">
    <source>
        <dbReference type="ARBA" id="ARBA00022832"/>
    </source>
</evidence>
<keyword evidence="17" id="KW-1185">Reference proteome</keyword>
<keyword evidence="7 13" id="KW-0520">NAD</keyword>
<comment type="catalytic activity">
    <reaction evidence="13">
        <text>a 4-saturated-(3S)-3-hydroxyacyl-CoA = a (3E)-enoyl-CoA + H2O</text>
        <dbReference type="Rhea" id="RHEA:20724"/>
        <dbReference type="ChEBI" id="CHEBI:15377"/>
        <dbReference type="ChEBI" id="CHEBI:58521"/>
        <dbReference type="ChEBI" id="CHEBI:137480"/>
        <dbReference type="EC" id="4.2.1.17"/>
    </reaction>
</comment>
<protein>
    <recommendedName>
        <fullName evidence="13">Fatty acid oxidation complex subunit alpha</fullName>
    </recommendedName>
    <domain>
        <recommendedName>
            <fullName evidence="13">Enoyl-CoA hydratase/Delta(3)-cis-Delta(2)-trans-enoyl-CoA isomerase/3-hydroxybutyryl-CoA epimerase</fullName>
            <ecNumber evidence="13">4.2.1.17</ecNumber>
            <ecNumber evidence="13">5.1.2.3</ecNumber>
            <ecNumber evidence="13">5.3.3.8</ecNumber>
        </recommendedName>
    </domain>
    <domain>
        <recommendedName>
            <fullName evidence="13">3-hydroxyacyl-CoA dehydrogenase</fullName>
            <ecNumber evidence="13">1.1.1.35</ecNumber>
        </recommendedName>
    </domain>
</protein>
<evidence type="ECO:0000256" key="8">
    <source>
        <dbReference type="ARBA" id="ARBA00023098"/>
    </source>
</evidence>
<evidence type="ECO:0000313" key="17">
    <source>
        <dbReference type="Proteomes" id="UP000291106"/>
    </source>
</evidence>
<dbReference type="UniPathway" id="UPA00659"/>
<dbReference type="Proteomes" id="UP000291106">
    <property type="component" value="Chromosome"/>
</dbReference>
<feature type="active site" description="For 3-hydroxyacyl-CoA dehydrogenase activity" evidence="13">
    <location>
        <position position="450"/>
    </location>
</feature>
<evidence type="ECO:0000256" key="9">
    <source>
        <dbReference type="ARBA" id="ARBA00023235"/>
    </source>
</evidence>
<keyword evidence="8 13" id="KW-0443">Lipid metabolism</keyword>
<feature type="region of interest" description="Enoyl-CoA hydratase/isomerase" evidence="13">
    <location>
        <begin position="1"/>
        <end position="189"/>
    </location>
</feature>
<dbReference type="PANTHER" id="PTHR43612:SF3">
    <property type="entry name" value="TRIFUNCTIONAL ENZYME SUBUNIT ALPHA, MITOCHONDRIAL"/>
    <property type="match status" value="1"/>
</dbReference>
<dbReference type="InterPro" id="IPR006108">
    <property type="entry name" value="3HC_DH_C"/>
</dbReference>
<dbReference type="FunFam" id="3.40.50.720:FF:000009">
    <property type="entry name" value="Fatty oxidation complex, alpha subunit"/>
    <property type="match status" value="1"/>
</dbReference>
<organism evidence="16 17">
    <name type="scientific">Shewanella maritima</name>
    <dbReference type="NCBI Taxonomy" id="2520507"/>
    <lineage>
        <taxon>Bacteria</taxon>
        <taxon>Pseudomonadati</taxon>
        <taxon>Pseudomonadota</taxon>
        <taxon>Gammaproteobacteria</taxon>
        <taxon>Alteromonadales</taxon>
        <taxon>Shewanellaceae</taxon>
        <taxon>Shewanella</taxon>
    </lineage>
</organism>
<sequence>MIYQSPTIQVELLEDNIAKLCFDAPGSVNKFDRETLASLDAALDSLMQQSDVKALVLTSAKSTFIVGADITEFLGLFQQDEATLLTWVEQASAVFDKLEDLPFPTVSAVNGFALGGGCETILATDFRVADTTASIGLPETKLGLIPGFGGTVRLPRVIGADNALEWITTGKPQKPQAALAVGAIDAVVAPEALEASAIQMLKDALAGKLDWQARRQRKLSPLNLPKLEAMMSFTTAKGMVFKVAGKHYPAPMAAVEVIEQAATHSRAEALKIENRAFLKLAKTEVATALIGIFLNDQVVKGKAKKAAKTAKDVNSAAVLGAGIMGGGIAYQSASKGTPIVMKDIAQPALDLGLGEAAKLLEAQVKRGRSTPAKMAKVLNNITPALDYAPVKDADVVVEAVVEHPKVKATVLAEVEQQVAEDAIITSNTSTISINLLAKSLNKPERFCGMHFFNPVHKMPLVEVIRGENTSEETIASVVAYASKMGKTPIVVNDCPGFFVNRVLFPYFAGFSGLLADGADFAKIDKVMEKQFGWPMGPAYLLDVVGLDTGHHAQAVMAEGFPDRMGKNGKDAIDIMFENERFGQKNKIGFYQYSVDRRGKPKKDIDPTSYELLANQYGATKDFDADEIIARCMIPMVIETVRCLEEGIIASPAEGDMGLVYGIGFPPFRGGVFRYLDTMGVANFVALADKYAHLGGLYQVTPAMRDLAASNGSYYSA</sequence>
<dbReference type="GO" id="GO:0008692">
    <property type="term" value="F:3-hydroxybutyryl-CoA epimerase activity"/>
    <property type="evidence" value="ECO:0007669"/>
    <property type="project" value="UniProtKB-UniRule"/>
</dbReference>
<dbReference type="EC" id="5.3.3.8" evidence="13"/>
<feature type="domain" description="3-hydroxyacyl-CoA dehydrogenase NAD binding" evidence="15">
    <location>
        <begin position="316"/>
        <end position="494"/>
    </location>
</feature>
<feature type="binding site" evidence="13">
    <location>
        <position position="343"/>
    </location>
    <ligand>
        <name>NAD(+)</name>
        <dbReference type="ChEBI" id="CHEBI:57540"/>
    </ligand>
</feature>
<keyword evidence="10 13" id="KW-0456">Lyase</keyword>
<keyword evidence="5 13" id="KW-0442">Lipid degradation</keyword>
<dbReference type="OrthoDB" id="5389341at2"/>
<dbReference type="InterPro" id="IPR050136">
    <property type="entry name" value="FA_oxidation_alpha_subunit"/>
</dbReference>
<comment type="catalytic activity">
    <reaction evidence="13">
        <text>(3S)-3-hydroxybutanoyl-CoA = (3R)-3-hydroxybutanoyl-CoA</text>
        <dbReference type="Rhea" id="RHEA:21760"/>
        <dbReference type="ChEBI" id="CHEBI:57315"/>
        <dbReference type="ChEBI" id="CHEBI:57316"/>
        <dbReference type="EC" id="5.1.2.3"/>
    </reaction>
</comment>
<evidence type="ECO:0000256" key="13">
    <source>
        <dbReference type="HAMAP-Rule" id="MF_01621"/>
    </source>
</evidence>
<dbReference type="InterPro" id="IPR006176">
    <property type="entry name" value="3-OHacyl-CoA_DH_NAD-bd"/>
</dbReference>
<dbReference type="InterPro" id="IPR012799">
    <property type="entry name" value="FadB"/>
</dbReference>
<feature type="domain" description="3-hydroxyacyl-CoA dehydrogenase C-terminal" evidence="14">
    <location>
        <begin position="496"/>
        <end position="592"/>
    </location>
</feature>
<dbReference type="GO" id="GO:0016509">
    <property type="term" value="F:long-chain (3S)-3-hydroxyacyl-CoA dehydrogenase (NAD+) activity"/>
    <property type="evidence" value="ECO:0007669"/>
    <property type="project" value="TreeGrafter"/>
</dbReference>